<proteinExistence type="predicted"/>
<gene>
    <name evidence="1" type="ORF">RJ641_032156</name>
</gene>
<reference evidence="1 2" key="1">
    <citation type="submission" date="2023-12" db="EMBL/GenBank/DDBJ databases">
        <title>A high-quality genome assembly for Dillenia turbinata (Dilleniales).</title>
        <authorList>
            <person name="Chanderbali A."/>
        </authorList>
    </citation>
    <scope>NUCLEOTIDE SEQUENCE [LARGE SCALE GENOMIC DNA]</scope>
    <source>
        <strain evidence="1">LSX21</strain>
        <tissue evidence="1">Leaf</tissue>
    </source>
</reference>
<evidence type="ECO:0000313" key="2">
    <source>
        <dbReference type="Proteomes" id="UP001370490"/>
    </source>
</evidence>
<keyword evidence="2" id="KW-1185">Reference proteome</keyword>
<accession>A0AAN8VP92</accession>
<evidence type="ECO:0000313" key="1">
    <source>
        <dbReference type="EMBL" id="KAK6938648.1"/>
    </source>
</evidence>
<protein>
    <submittedName>
        <fullName evidence="1">Uncharacterized protein</fullName>
    </submittedName>
</protein>
<comment type="caution">
    <text evidence="1">The sequence shown here is derived from an EMBL/GenBank/DDBJ whole genome shotgun (WGS) entry which is preliminary data.</text>
</comment>
<dbReference type="AlphaFoldDB" id="A0AAN8VP92"/>
<organism evidence="1 2">
    <name type="scientific">Dillenia turbinata</name>
    <dbReference type="NCBI Taxonomy" id="194707"/>
    <lineage>
        <taxon>Eukaryota</taxon>
        <taxon>Viridiplantae</taxon>
        <taxon>Streptophyta</taxon>
        <taxon>Embryophyta</taxon>
        <taxon>Tracheophyta</taxon>
        <taxon>Spermatophyta</taxon>
        <taxon>Magnoliopsida</taxon>
        <taxon>eudicotyledons</taxon>
        <taxon>Gunneridae</taxon>
        <taxon>Pentapetalae</taxon>
        <taxon>Dilleniales</taxon>
        <taxon>Dilleniaceae</taxon>
        <taxon>Dillenia</taxon>
    </lineage>
</organism>
<dbReference type="Proteomes" id="UP001370490">
    <property type="component" value="Unassembled WGS sequence"/>
</dbReference>
<sequence>MMFVASSALDMSIINYNQDGENMNPSGRTDEEVMGMYEKWLVKHGKKYNALGKKRSGSRYSRTTLDAIRKARGVFNAMAMESNNTFSSVG</sequence>
<dbReference type="EMBL" id="JBAMMX010000006">
    <property type="protein sequence ID" value="KAK6938648.1"/>
    <property type="molecule type" value="Genomic_DNA"/>
</dbReference>
<name>A0AAN8VP92_9MAGN</name>